<reference evidence="1" key="2">
    <citation type="journal article" date="2024" name="Plant">
        <title>Genomic evolution and insights into agronomic trait innovations of Sesamum species.</title>
        <authorList>
            <person name="Miao H."/>
            <person name="Wang L."/>
            <person name="Qu L."/>
            <person name="Liu H."/>
            <person name="Sun Y."/>
            <person name="Le M."/>
            <person name="Wang Q."/>
            <person name="Wei S."/>
            <person name="Zheng Y."/>
            <person name="Lin W."/>
            <person name="Duan Y."/>
            <person name="Cao H."/>
            <person name="Xiong S."/>
            <person name="Wang X."/>
            <person name="Wei L."/>
            <person name="Li C."/>
            <person name="Ma Q."/>
            <person name="Ju M."/>
            <person name="Zhao R."/>
            <person name="Li G."/>
            <person name="Mu C."/>
            <person name="Tian Q."/>
            <person name="Mei H."/>
            <person name="Zhang T."/>
            <person name="Gao T."/>
            <person name="Zhang H."/>
        </authorList>
    </citation>
    <scope>NUCLEOTIDE SEQUENCE</scope>
    <source>
        <strain evidence="1">G01</strain>
    </source>
</reference>
<protein>
    <submittedName>
        <fullName evidence="1">Uncharacterized protein</fullName>
    </submittedName>
</protein>
<name>A0AAW2IPM3_9LAMI</name>
<organism evidence="1">
    <name type="scientific">Sesamum angustifolium</name>
    <dbReference type="NCBI Taxonomy" id="2727405"/>
    <lineage>
        <taxon>Eukaryota</taxon>
        <taxon>Viridiplantae</taxon>
        <taxon>Streptophyta</taxon>
        <taxon>Embryophyta</taxon>
        <taxon>Tracheophyta</taxon>
        <taxon>Spermatophyta</taxon>
        <taxon>Magnoliopsida</taxon>
        <taxon>eudicotyledons</taxon>
        <taxon>Gunneridae</taxon>
        <taxon>Pentapetalae</taxon>
        <taxon>asterids</taxon>
        <taxon>lamiids</taxon>
        <taxon>Lamiales</taxon>
        <taxon>Pedaliaceae</taxon>
        <taxon>Sesamum</taxon>
    </lineage>
</organism>
<dbReference type="EMBL" id="JACGWK010001676">
    <property type="protein sequence ID" value="KAL0284104.1"/>
    <property type="molecule type" value="Genomic_DNA"/>
</dbReference>
<evidence type="ECO:0000313" key="1">
    <source>
        <dbReference type="EMBL" id="KAL0284104.1"/>
    </source>
</evidence>
<proteinExistence type="predicted"/>
<dbReference type="AlphaFoldDB" id="A0AAW2IPM3"/>
<gene>
    <name evidence="1" type="ORF">Sangu_2845300</name>
</gene>
<comment type="caution">
    <text evidence="1">The sequence shown here is derived from an EMBL/GenBank/DDBJ whole genome shotgun (WGS) entry which is preliminary data.</text>
</comment>
<accession>A0AAW2IPM3</accession>
<reference evidence="1" key="1">
    <citation type="submission" date="2020-06" db="EMBL/GenBank/DDBJ databases">
        <authorList>
            <person name="Li T."/>
            <person name="Hu X."/>
            <person name="Zhang T."/>
            <person name="Song X."/>
            <person name="Zhang H."/>
            <person name="Dai N."/>
            <person name="Sheng W."/>
            <person name="Hou X."/>
            <person name="Wei L."/>
        </authorList>
    </citation>
    <scope>NUCLEOTIDE SEQUENCE</scope>
    <source>
        <strain evidence="1">G01</strain>
        <tissue evidence="1">Leaf</tissue>
    </source>
</reference>
<sequence length="86" mass="10018">MPNKTSIAVRGGQQSPCILTELVTRGQRRRDRFSINHTRIMKDILQILVLGDLQAMIRTSQFQPKEILCLPKIFNGEKFMKQNKYQ</sequence>